<dbReference type="InterPro" id="IPR001173">
    <property type="entry name" value="Glyco_trans_2-like"/>
</dbReference>
<dbReference type="KEGG" id="pez:HWQ56_26320"/>
<gene>
    <name evidence="3" type="ORF">HWQ56_26320</name>
</gene>
<evidence type="ECO:0000313" key="4">
    <source>
        <dbReference type="Proteomes" id="UP000509568"/>
    </source>
</evidence>
<accession>A0A7D5D9V0</accession>
<proteinExistence type="predicted"/>
<dbReference type="Pfam" id="PF00535">
    <property type="entry name" value="Glycos_transf_2"/>
    <property type="match status" value="1"/>
</dbReference>
<dbReference type="InterPro" id="IPR029044">
    <property type="entry name" value="Nucleotide-diphossugar_trans"/>
</dbReference>
<organism evidence="3 4">
    <name type="scientific">Pseudomonas eucalypticola</name>
    <dbReference type="NCBI Taxonomy" id="2599595"/>
    <lineage>
        <taxon>Bacteria</taxon>
        <taxon>Pseudomonadati</taxon>
        <taxon>Pseudomonadota</taxon>
        <taxon>Gammaproteobacteria</taxon>
        <taxon>Pseudomonadales</taxon>
        <taxon>Pseudomonadaceae</taxon>
        <taxon>Pseudomonas</taxon>
    </lineage>
</organism>
<keyword evidence="1" id="KW-0997">Cell inner membrane</keyword>
<protein>
    <submittedName>
        <fullName evidence="3">Glycosyltransferase</fullName>
    </submittedName>
</protein>
<reference evidence="3 4" key="1">
    <citation type="submission" date="2020-06" db="EMBL/GenBank/DDBJ databases">
        <title>Pseudomonas eucalypticola sp. nov., an endophyte of Eucalyptus dunnii leaves with biocontrol ability of eucalyptus leaf blight.</title>
        <authorList>
            <person name="Liu Y."/>
            <person name="Song Z."/>
            <person name="Zeng H."/>
            <person name="Lu M."/>
            <person name="Wang X."/>
            <person name="Lian X."/>
            <person name="Zhang Q."/>
        </authorList>
    </citation>
    <scope>NUCLEOTIDE SEQUENCE [LARGE SCALE GENOMIC DNA]</scope>
    <source>
        <strain evidence="3 4">NP-1</strain>
    </source>
</reference>
<dbReference type="Proteomes" id="UP000509568">
    <property type="component" value="Chromosome"/>
</dbReference>
<feature type="domain" description="Glycosyltransferase 2-like" evidence="2">
    <location>
        <begin position="22"/>
        <end position="142"/>
    </location>
</feature>
<dbReference type="SUPFAM" id="SSF53448">
    <property type="entry name" value="Nucleotide-diphospho-sugar transferases"/>
    <property type="match status" value="1"/>
</dbReference>
<dbReference type="RefSeq" id="WP_158154955.1">
    <property type="nucleotide sequence ID" value="NZ_CP056030.1"/>
</dbReference>
<dbReference type="GO" id="GO:0016758">
    <property type="term" value="F:hexosyltransferase activity"/>
    <property type="evidence" value="ECO:0007669"/>
    <property type="project" value="UniProtKB-ARBA"/>
</dbReference>
<evidence type="ECO:0000313" key="3">
    <source>
        <dbReference type="EMBL" id="QKZ07099.1"/>
    </source>
</evidence>
<dbReference type="Gene3D" id="3.90.550.10">
    <property type="entry name" value="Spore Coat Polysaccharide Biosynthesis Protein SpsA, Chain A"/>
    <property type="match status" value="1"/>
</dbReference>
<dbReference type="PANTHER" id="PTHR22916">
    <property type="entry name" value="GLYCOSYLTRANSFERASE"/>
    <property type="match status" value="1"/>
</dbReference>
<keyword evidence="1" id="KW-1003">Cell membrane</keyword>
<keyword evidence="1" id="KW-0472">Membrane</keyword>
<keyword evidence="3" id="KW-0808">Transferase</keyword>
<name>A0A7D5D9V0_9PSED</name>
<dbReference type="AlphaFoldDB" id="A0A7D5D9V0"/>
<sequence>MNSRPESDIMKNWGPAREPLLSIVCPTYNHEHFVAQTLDSFLAQQTDFPFEVVINDDCSTDGTAAIVADYARRYPGIIRPQFQSENQYQQGNHPCPGLFRLSRGKYIAFCEGDDYWTDPFKLQKQVDFLEHHLDYVITYHDAVAFNEHGMQGVQLQGKGQRDATSLELMQGRPISTLTTCFRNVLHEMPRELAGAPLTDLVWWALLGAHGKGKYLGDIAPAAYRVHSGGVFSMRSDKKKLQMTLHTYGALANYYFRIGNVPLYEHCQVQLFGLSISAISPLKKLLALALVARNVSVNLLRRATSSTARG</sequence>
<evidence type="ECO:0000256" key="1">
    <source>
        <dbReference type="ARBA" id="ARBA00022519"/>
    </source>
</evidence>
<dbReference type="EMBL" id="CP056030">
    <property type="protein sequence ID" value="QKZ07099.1"/>
    <property type="molecule type" value="Genomic_DNA"/>
</dbReference>
<evidence type="ECO:0000259" key="2">
    <source>
        <dbReference type="Pfam" id="PF00535"/>
    </source>
</evidence>
<dbReference type="PANTHER" id="PTHR22916:SF3">
    <property type="entry name" value="UDP-GLCNAC:BETAGAL BETA-1,3-N-ACETYLGLUCOSAMINYLTRANSFERASE-LIKE PROTEIN 1"/>
    <property type="match status" value="1"/>
</dbReference>
<keyword evidence="4" id="KW-1185">Reference proteome</keyword>